<feature type="chain" id="PRO_5039060442" evidence="2">
    <location>
        <begin position="26"/>
        <end position="797"/>
    </location>
</feature>
<proteinExistence type="predicted"/>
<dbReference type="SUPFAM" id="SSF53474">
    <property type="entry name" value="alpha/beta-Hydrolases"/>
    <property type="match status" value="1"/>
</dbReference>
<comment type="caution">
    <text evidence="5">The sequence shown here is derived from an EMBL/GenBank/DDBJ whole genome shotgun (WGS) entry which is preliminary data.</text>
</comment>
<feature type="signal peptide" evidence="2">
    <location>
        <begin position="1"/>
        <end position="25"/>
    </location>
</feature>
<dbReference type="Gene3D" id="3.40.50.1820">
    <property type="entry name" value="alpha/beta hydrolase"/>
    <property type="match status" value="1"/>
</dbReference>
<evidence type="ECO:0000256" key="2">
    <source>
        <dbReference type="SAM" id="SignalP"/>
    </source>
</evidence>
<name>A0A5J4LIZ1_9ACTN</name>
<sequence>MFPRDRRTRNHLLSSSLLSTSPALSFPTPLEDGTLPSANLNATRHVNSPDSQHTANSPDSTGFPRQFARTRRFSLGVPRHFTVSPDGSRVLFVRTASGTDPIGRLWQYEAGTERLLVDPALLVGTAPGAIPEEERLRRERARERSEGVVSYATDAAARLVAFALSGALWAVRTEGGTPFSVPAAGPVVDPRPSPDGRHIAYVSRRSFHVVGLSGTDPTRADPTCADPTCADPGDTDPGHADPGHADPSGATDRQLARAEGPDISYGLAEYVAAESMHRTRGYWWAPDSRHVLLARVDTGPVERRYLGDPADPTKPPRAVAYPAAGTPNAEVTLQIVSLEGERVDVAWDRTAYEYLVDAGWDAHGPYLAVQSRDQRTVRTLAVDPATGATAVLHERTDPAWVELVGGTPARTASGALVLPEDDGDTRYLTVGGRRVTPEGLQLCAVLGVEGERVLFTASDDPLETHVWRHEPGHGCRRLSRNPGRYTAVGRGGTVVLAGATPRGDEVGVLRATGPDAAGGDEDARYQVIPSLAEEPLVTPRPRHLRLSERQLHGALFLPSWHEEGAGKLPVLLDPYGGPALQVVGRRRGWTGCVSQWFAEQGFAVLVVDGRGTPNRGPAWEKAIHGDQLTPALEDQIDALRAAGARCADLDLTRVAIRGWSFGGFLAAAAVLHHPDVFHAAVAGAPPTDQRLYDTHWKERYLGHPEEHPENYARSSLIGHGHLLRRPLLLVHGLADDNVAAAHTLRFSAELLAAGKPHSVLPLPGATHLPADDAVNEQLLHFQRDFLLDALARRTDGE</sequence>
<dbReference type="InterPro" id="IPR050278">
    <property type="entry name" value="Serine_Prot_S9B/DPPIV"/>
</dbReference>
<dbReference type="GO" id="GO:0008239">
    <property type="term" value="F:dipeptidyl-peptidase activity"/>
    <property type="evidence" value="ECO:0007669"/>
    <property type="project" value="TreeGrafter"/>
</dbReference>
<keyword evidence="6" id="KW-1185">Reference proteome</keyword>
<dbReference type="EMBL" id="BLAG01000007">
    <property type="protein sequence ID" value="GES30225.1"/>
    <property type="molecule type" value="Genomic_DNA"/>
</dbReference>
<evidence type="ECO:0000256" key="1">
    <source>
        <dbReference type="SAM" id="MobiDB-lite"/>
    </source>
</evidence>
<protein>
    <submittedName>
        <fullName evidence="5">Peptidase</fullName>
    </submittedName>
</protein>
<dbReference type="SUPFAM" id="SSF82171">
    <property type="entry name" value="DPP6 N-terminal domain-like"/>
    <property type="match status" value="1"/>
</dbReference>
<feature type="compositionally biased region" description="Polar residues" evidence="1">
    <location>
        <begin position="36"/>
        <end position="60"/>
    </location>
</feature>
<gene>
    <name evidence="5" type="ORF">San01_27120</name>
</gene>
<dbReference type="InterPro" id="IPR001375">
    <property type="entry name" value="Peptidase_S9_cat"/>
</dbReference>
<evidence type="ECO:0000259" key="4">
    <source>
        <dbReference type="Pfam" id="PF00930"/>
    </source>
</evidence>
<dbReference type="Gene3D" id="2.140.10.30">
    <property type="entry name" value="Dipeptidylpeptidase IV, N-terminal domain"/>
    <property type="match status" value="2"/>
</dbReference>
<evidence type="ECO:0000313" key="5">
    <source>
        <dbReference type="EMBL" id="GES30225.1"/>
    </source>
</evidence>
<accession>A0A5J4LIZ1</accession>
<dbReference type="Pfam" id="PF00326">
    <property type="entry name" value="Peptidase_S9"/>
    <property type="match status" value="1"/>
</dbReference>
<dbReference type="Proteomes" id="UP000325598">
    <property type="component" value="Unassembled WGS sequence"/>
</dbReference>
<dbReference type="Pfam" id="PF07676">
    <property type="entry name" value="PD40"/>
    <property type="match status" value="2"/>
</dbReference>
<dbReference type="InterPro" id="IPR002469">
    <property type="entry name" value="Peptidase_S9B_N"/>
</dbReference>
<evidence type="ECO:0000259" key="3">
    <source>
        <dbReference type="Pfam" id="PF00326"/>
    </source>
</evidence>
<dbReference type="InterPro" id="IPR011659">
    <property type="entry name" value="WD40"/>
</dbReference>
<feature type="domain" description="Dipeptidylpeptidase IV N-terminal" evidence="4">
    <location>
        <begin position="251"/>
        <end position="407"/>
    </location>
</feature>
<feature type="region of interest" description="Disordered" evidence="1">
    <location>
        <begin position="211"/>
        <end position="253"/>
    </location>
</feature>
<dbReference type="PANTHER" id="PTHR11731">
    <property type="entry name" value="PROTEASE FAMILY S9B,C DIPEPTIDYL-PEPTIDASE IV-RELATED"/>
    <property type="match status" value="1"/>
</dbReference>
<dbReference type="Pfam" id="PF00930">
    <property type="entry name" value="DPPIV_N"/>
    <property type="match status" value="1"/>
</dbReference>
<organism evidence="5 6">
    <name type="scientific">Streptomyces angustmyceticus</name>
    <dbReference type="NCBI Taxonomy" id="285578"/>
    <lineage>
        <taxon>Bacteria</taxon>
        <taxon>Bacillati</taxon>
        <taxon>Actinomycetota</taxon>
        <taxon>Actinomycetes</taxon>
        <taxon>Kitasatosporales</taxon>
        <taxon>Streptomycetaceae</taxon>
        <taxon>Streptomyces</taxon>
    </lineage>
</organism>
<dbReference type="InterPro" id="IPR029058">
    <property type="entry name" value="AB_hydrolase_fold"/>
</dbReference>
<feature type="region of interest" description="Disordered" evidence="1">
    <location>
        <begin position="23"/>
        <end position="64"/>
    </location>
</feature>
<keyword evidence="2" id="KW-0732">Signal</keyword>
<dbReference type="GO" id="GO:0008236">
    <property type="term" value="F:serine-type peptidase activity"/>
    <property type="evidence" value="ECO:0007669"/>
    <property type="project" value="InterPro"/>
</dbReference>
<reference evidence="5 6" key="1">
    <citation type="submission" date="2019-10" db="EMBL/GenBank/DDBJ databases">
        <title>Whole genome shotgun sequence of Streptomyces angustmyceticus NBRC 3934.</title>
        <authorList>
            <person name="Hosoyama A."/>
            <person name="Ichikawa N."/>
            <person name="Kimura A."/>
            <person name="Kitahashi Y."/>
            <person name="Komaki H."/>
            <person name="Uohara A."/>
        </authorList>
    </citation>
    <scope>NUCLEOTIDE SEQUENCE [LARGE SCALE GENOMIC DNA]</scope>
    <source>
        <strain evidence="5 6">NBRC 3934</strain>
    </source>
</reference>
<evidence type="ECO:0000313" key="6">
    <source>
        <dbReference type="Proteomes" id="UP000325598"/>
    </source>
</evidence>
<feature type="domain" description="Peptidase S9 prolyl oligopeptidase catalytic" evidence="3">
    <location>
        <begin position="594"/>
        <end position="790"/>
    </location>
</feature>
<dbReference type="AlphaFoldDB" id="A0A5J4LIZ1"/>
<dbReference type="GO" id="GO:0006508">
    <property type="term" value="P:proteolysis"/>
    <property type="evidence" value="ECO:0007669"/>
    <property type="project" value="InterPro"/>
</dbReference>
<dbReference type="PANTHER" id="PTHR11731:SF193">
    <property type="entry name" value="DIPEPTIDYL PEPTIDASE 9"/>
    <property type="match status" value="1"/>
</dbReference>